<dbReference type="EMBL" id="KZ613745">
    <property type="protein sequence ID" value="PMD66005.1"/>
    <property type="molecule type" value="Genomic_DNA"/>
</dbReference>
<dbReference type="GO" id="GO:0005739">
    <property type="term" value="C:mitochondrion"/>
    <property type="evidence" value="ECO:0007669"/>
    <property type="project" value="TreeGrafter"/>
</dbReference>
<dbReference type="Proteomes" id="UP000235371">
    <property type="component" value="Unassembled WGS sequence"/>
</dbReference>
<proteinExistence type="predicted"/>
<name>A0A2J6TSM3_9HELO</name>
<keyword evidence="5" id="KW-1185">Reference proteome</keyword>
<feature type="region of interest" description="Disordered" evidence="1">
    <location>
        <begin position="1"/>
        <end position="63"/>
    </location>
</feature>
<dbReference type="InterPro" id="IPR045866">
    <property type="entry name" value="FAM210A/B-like"/>
</dbReference>
<dbReference type="PANTHER" id="PTHR21377">
    <property type="entry name" value="PROTEIN FAM210B, MITOCHONDRIAL"/>
    <property type="match status" value="1"/>
</dbReference>
<feature type="transmembrane region" description="Helical" evidence="2">
    <location>
        <begin position="124"/>
        <end position="145"/>
    </location>
</feature>
<evidence type="ECO:0000256" key="1">
    <source>
        <dbReference type="SAM" id="MobiDB-lite"/>
    </source>
</evidence>
<dbReference type="InterPro" id="IPR009688">
    <property type="entry name" value="FAM210A/B-like_dom"/>
</dbReference>
<dbReference type="PANTHER" id="PTHR21377:SF0">
    <property type="entry name" value="PROTEIN FAM210B, MITOCHONDRIAL"/>
    <property type="match status" value="1"/>
</dbReference>
<gene>
    <name evidence="4" type="ORF">K444DRAFT_607424</name>
</gene>
<protein>
    <recommendedName>
        <fullName evidence="3">DUF1279 domain-containing protein</fullName>
    </recommendedName>
</protein>
<organism evidence="4 5">
    <name type="scientific">Hyaloscypha bicolor E</name>
    <dbReference type="NCBI Taxonomy" id="1095630"/>
    <lineage>
        <taxon>Eukaryota</taxon>
        <taxon>Fungi</taxon>
        <taxon>Dikarya</taxon>
        <taxon>Ascomycota</taxon>
        <taxon>Pezizomycotina</taxon>
        <taxon>Leotiomycetes</taxon>
        <taxon>Helotiales</taxon>
        <taxon>Hyaloscyphaceae</taxon>
        <taxon>Hyaloscypha</taxon>
        <taxon>Hyaloscypha bicolor</taxon>
    </lineage>
</organism>
<sequence length="281" mass="31597">MLRTSLLGARGATGLPPTLRSSFQRSNPINAPLRSLTRRTITSGPPRSAKRSTSFTFTSHARPQNPTLLQRIRSLRFFHNTRPRRNGRPSPDPTPNLNSGGAAAEAEPQSLGARMRKLSREYGWSALGVYFALTALDFPFCYLFVRQMGTDKIGEWEHIVVSYIKQVIPESVQEAWHSWRSSMKKAASNQERSEQTEPAGWGVEEADARYKKEASLATQLALAYAIHKSFIFIRVPLTISITPKVVRVLRGWGWDIGKRTTKEARAIKRATIQAQKPAKKR</sequence>
<dbReference type="InParanoid" id="A0A2J6TSM3"/>
<reference evidence="4 5" key="1">
    <citation type="submission" date="2016-04" db="EMBL/GenBank/DDBJ databases">
        <title>A degradative enzymes factory behind the ericoid mycorrhizal symbiosis.</title>
        <authorList>
            <consortium name="DOE Joint Genome Institute"/>
            <person name="Martino E."/>
            <person name="Morin E."/>
            <person name="Grelet G."/>
            <person name="Kuo A."/>
            <person name="Kohler A."/>
            <person name="Daghino S."/>
            <person name="Barry K."/>
            <person name="Choi C."/>
            <person name="Cichocki N."/>
            <person name="Clum A."/>
            <person name="Copeland A."/>
            <person name="Hainaut M."/>
            <person name="Haridas S."/>
            <person name="Labutti K."/>
            <person name="Lindquist E."/>
            <person name="Lipzen A."/>
            <person name="Khouja H.-R."/>
            <person name="Murat C."/>
            <person name="Ohm R."/>
            <person name="Olson A."/>
            <person name="Spatafora J."/>
            <person name="Veneault-Fourrey C."/>
            <person name="Henrissat B."/>
            <person name="Grigoriev I."/>
            <person name="Martin F."/>
            <person name="Perotto S."/>
        </authorList>
    </citation>
    <scope>NUCLEOTIDE SEQUENCE [LARGE SCALE GENOMIC DNA]</scope>
    <source>
        <strain evidence="4 5">E</strain>
    </source>
</reference>
<dbReference type="GeneID" id="36587250"/>
<keyword evidence="2" id="KW-0472">Membrane</keyword>
<dbReference type="AlphaFoldDB" id="A0A2J6TSM3"/>
<feature type="compositionally biased region" description="Polar residues" evidence="1">
    <location>
        <begin position="38"/>
        <end position="63"/>
    </location>
</feature>
<keyword evidence="2" id="KW-0812">Transmembrane</keyword>
<feature type="compositionally biased region" description="Polar residues" evidence="1">
    <location>
        <begin position="19"/>
        <end position="29"/>
    </location>
</feature>
<evidence type="ECO:0000256" key="2">
    <source>
        <dbReference type="SAM" id="Phobius"/>
    </source>
</evidence>
<evidence type="ECO:0000259" key="3">
    <source>
        <dbReference type="Pfam" id="PF06916"/>
    </source>
</evidence>
<dbReference type="STRING" id="1095630.A0A2J6TSM3"/>
<evidence type="ECO:0000313" key="4">
    <source>
        <dbReference type="EMBL" id="PMD66005.1"/>
    </source>
</evidence>
<keyword evidence="2" id="KW-1133">Transmembrane helix</keyword>
<dbReference type="FunCoup" id="A0A2J6TSM3">
    <property type="interactions" value="25"/>
</dbReference>
<dbReference type="Pfam" id="PF06916">
    <property type="entry name" value="FAM210A-B_dom"/>
    <property type="match status" value="1"/>
</dbReference>
<accession>A0A2J6TSM3</accession>
<feature type="region of interest" description="Disordered" evidence="1">
    <location>
        <begin position="79"/>
        <end position="109"/>
    </location>
</feature>
<evidence type="ECO:0000313" key="5">
    <source>
        <dbReference type="Proteomes" id="UP000235371"/>
    </source>
</evidence>
<feature type="domain" description="DUF1279" evidence="3">
    <location>
        <begin position="114"/>
        <end position="243"/>
    </location>
</feature>
<dbReference type="OrthoDB" id="426386at2759"/>
<dbReference type="RefSeq" id="XP_024742909.1">
    <property type="nucleotide sequence ID" value="XM_024879173.1"/>
</dbReference>